<accession>A0A382KDA8</accession>
<reference evidence="1" key="1">
    <citation type="submission" date="2018-05" db="EMBL/GenBank/DDBJ databases">
        <authorList>
            <person name="Lanie J.A."/>
            <person name="Ng W.-L."/>
            <person name="Kazmierczak K.M."/>
            <person name="Andrzejewski T.M."/>
            <person name="Davidsen T.M."/>
            <person name="Wayne K.J."/>
            <person name="Tettelin H."/>
            <person name="Glass J.I."/>
            <person name="Rusch D."/>
            <person name="Podicherti R."/>
            <person name="Tsui H.-C.T."/>
            <person name="Winkler M.E."/>
        </authorList>
    </citation>
    <scope>NUCLEOTIDE SEQUENCE</scope>
</reference>
<dbReference type="EMBL" id="UINC01079800">
    <property type="protein sequence ID" value="SVC22159.1"/>
    <property type="molecule type" value="Genomic_DNA"/>
</dbReference>
<organism evidence="1">
    <name type="scientific">marine metagenome</name>
    <dbReference type="NCBI Taxonomy" id="408172"/>
    <lineage>
        <taxon>unclassified sequences</taxon>
        <taxon>metagenomes</taxon>
        <taxon>ecological metagenomes</taxon>
    </lineage>
</organism>
<proteinExistence type="predicted"/>
<name>A0A382KDA8_9ZZZZ</name>
<evidence type="ECO:0008006" key="2">
    <source>
        <dbReference type="Google" id="ProtNLM"/>
    </source>
</evidence>
<dbReference type="AlphaFoldDB" id="A0A382KDA8"/>
<sequence>MDTVIEYWENNPYVRHITNLDDLGQPYSCEQWNNLSSIPYLIIDDGPSYDLYSMFHYQDAFPTHVLIDHNMIVYHKGNGLSTWLTNQYIQEMLDNCGELCSWNASTADINFDGYINILDIIELANIILNDDS</sequence>
<gene>
    <name evidence="1" type="ORF">METZ01_LOCUS275013</name>
</gene>
<evidence type="ECO:0000313" key="1">
    <source>
        <dbReference type="EMBL" id="SVC22159.1"/>
    </source>
</evidence>
<protein>
    <recommendedName>
        <fullName evidence="2">Dockerin domain-containing protein</fullName>
    </recommendedName>
</protein>
<feature type="non-terminal residue" evidence="1">
    <location>
        <position position="132"/>
    </location>
</feature>